<dbReference type="Proteomes" id="UP001140234">
    <property type="component" value="Unassembled WGS sequence"/>
</dbReference>
<accession>A0ACC1JLN4</accession>
<gene>
    <name evidence="1" type="ORF">IWQ57_005821</name>
</gene>
<organism evidence="1 2">
    <name type="scientific">Coemansia nantahalensis</name>
    <dbReference type="NCBI Taxonomy" id="2789366"/>
    <lineage>
        <taxon>Eukaryota</taxon>
        <taxon>Fungi</taxon>
        <taxon>Fungi incertae sedis</taxon>
        <taxon>Zoopagomycota</taxon>
        <taxon>Kickxellomycotina</taxon>
        <taxon>Kickxellomycetes</taxon>
        <taxon>Kickxellales</taxon>
        <taxon>Kickxellaceae</taxon>
        <taxon>Coemansia</taxon>
    </lineage>
</organism>
<reference evidence="1" key="1">
    <citation type="submission" date="2022-07" db="EMBL/GenBank/DDBJ databases">
        <title>Phylogenomic reconstructions and comparative analyses of Kickxellomycotina fungi.</title>
        <authorList>
            <person name="Reynolds N.K."/>
            <person name="Stajich J.E."/>
            <person name="Barry K."/>
            <person name="Grigoriev I.V."/>
            <person name="Crous P."/>
            <person name="Smith M.E."/>
        </authorList>
    </citation>
    <scope>NUCLEOTIDE SEQUENCE</scope>
    <source>
        <strain evidence="1">CBS 109366</strain>
    </source>
</reference>
<keyword evidence="2" id="KW-1185">Reference proteome</keyword>
<sequence>MAAYSAGSPRGVARRWTLRHTMHGHDAAVLDVAIDADHDLVASASADGTVILWTERTGQYLRTIVPTREGASGCEDAALPLPRHHPRYSRVERVFVGAEATVICYTVSGAVSATESGDQFDPTRPLNQRAMRRPPQPTGSEDVGAEEAALHIFSVNGRHLRTRKLMHHLRDLALTRDGMYGACVSSDSRVAIFDTHTLGIVRQFELPSCGCSVAWSGASEQQLVVGCEEGRMVIISADTSLGSG</sequence>
<comment type="caution">
    <text evidence="1">The sequence shown here is derived from an EMBL/GenBank/DDBJ whole genome shotgun (WGS) entry which is preliminary data.</text>
</comment>
<proteinExistence type="predicted"/>
<evidence type="ECO:0000313" key="2">
    <source>
        <dbReference type="Proteomes" id="UP001140234"/>
    </source>
</evidence>
<protein>
    <submittedName>
        <fullName evidence="1">Uncharacterized protein</fullName>
    </submittedName>
</protein>
<dbReference type="EMBL" id="JANBUJ010002999">
    <property type="protein sequence ID" value="KAJ2762348.1"/>
    <property type="molecule type" value="Genomic_DNA"/>
</dbReference>
<evidence type="ECO:0000313" key="1">
    <source>
        <dbReference type="EMBL" id="KAJ2762348.1"/>
    </source>
</evidence>
<name>A0ACC1JLN4_9FUNG</name>